<evidence type="ECO:0000313" key="5">
    <source>
        <dbReference type="EMBL" id="OJA11539.1"/>
    </source>
</evidence>
<gene>
    <name evidence="5" type="ORF">AZE42_09865</name>
</gene>
<organism evidence="5 6">
    <name type="scientific">Rhizopogon vesiculosus</name>
    <dbReference type="NCBI Taxonomy" id="180088"/>
    <lineage>
        <taxon>Eukaryota</taxon>
        <taxon>Fungi</taxon>
        <taxon>Dikarya</taxon>
        <taxon>Basidiomycota</taxon>
        <taxon>Agaricomycotina</taxon>
        <taxon>Agaricomycetes</taxon>
        <taxon>Agaricomycetidae</taxon>
        <taxon>Boletales</taxon>
        <taxon>Suillineae</taxon>
        <taxon>Rhizopogonaceae</taxon>
        <taxon>Rhizopogon</taxon>
    </lineage>
</organism>
<evidence type="ECO:0000256" key="4">
    <source>
        <dbReference type="SAM" id="Phobius"/>
    </source>
</evidence>
<feature type="transmembrane region" description="Helical" evidence="4">
    <location>
        <begin position="64"/>
        <end position="83"/>
    </location>
</feature>
<name>A0A1J8PUY3_9AGAM</name>
<keyword evidence="2 4" id="KW-1133">Transmembrane helix</keyword>
<dbReference type="AlphaFoldDB" id="A0A1J8PUY3"/>
<dbReference type="InterPro" id="IPR036640">
    <property type="entry name" value="ABC1_TM_sf"/>
</dbReference>
<protein>
    <submittedName>
        <fullName evidence="5">Uncharacterized protein</fullName>
    </submittedName>
</protein>
<evidence type="ECO:0000256" key="1">
    <source>
        <dbReference type="ARBA" id="ARBA00022692"/>
    </source>
</evidence>
<proteinExistence type="predicted"/>
<accession>A0A1J8PUY3</accession>
<keyword evidence="3 4" id="KW-0472">Membrane</keyword>
<dbReference type="EMBL" id="LVVM01005025">
    <property type="protein sequence ID" value="OJA11539.1"/>
    <property type="molecule type" value="Genomic_DNA"/>
</dbReference>
<dbReference type="OrthoDB" id="2688406at2759"/>
<evidence type="ECO:0000256" key="2">
    <source>
        <dbReference type="ARBA" id="ARBA00022989"/>
    </source>
</evidence>
<dbReference type="GO" id="GO:0005524">
    <property type="term" value="F:ATP binding"/>
    <property type="evidence" value="ECO:0007669"/>
    <property type="project" value="InterPro"/>
</dbReference>
<dbReference type="STRING" id="180088.A0A1J8PUY3"/>
<keyword evidence="1 4" id="KW-0812">Transmembrane</keyword>
<evidence type="ECO:0000313" key="6">
    <source>
        <dbReference type="Proteomes" id="UP000183567"/>
    </source>
</evidence>
<dbReference type="Gene3D" id="1.20.1560.10">
    <property type="entry name" value="ABC transporter type 1, transmembrane domain"/>
    <property type="match status" value="1"/>
</dbReference>
<sequence length="164" mass="18051">MLTVGLLWEMACGCQLTLVELSIEPVFVGVMCLQKYLVAKCEVRNKRACEEVAGVYYEKLHHRLLIYFFLILSASSFSTSIQASHCLSTGVRGTFFEECSYDVVSGLVYLAEALLLYVGAVLIAKGTHMCPVLNPVDFTISVGSQLMVFPQTIVKSVQATPDLN</sequence>
<evidence type="ECO:0000256" key="3">
    <source>
        <dbReference type="ARBA" id="ARBA00023136"/>
    </source>
</evidence>
<comment type="caution">
    <text evidence="5">The sequence shown here is derived from an EMBL/GenBank/DDBJ whole genome shotgun (WGS) entry which is preliminary data.</text>
</comment>
<feature type="transmembrane region" description="Helical" evidence="4">
    <location>
        <begin position="103"/>
        <end position="124"/>
    </location>
</feature>
<reference evidence="5 6" key="1">
    <citation type="submission" date="2016-03" db="EMBL/GenBank/DDBJ databases">
        <title>Comparative genomics of the ectomycorrhizal sister species Rhizopogon vinicolor and Rhizopogon vesiculosus (Basidiomycota: Boletales) reveals a divergence of the mating type B locus.</title>
        <authorList>
            <person name="Mujic A.B."/>
            <person name="Kuo A."/>
            <person name="Tritt A."/>
            <person name="Lipzen A."/>
            <person name="Chen C."/>
            <person name="Johnson J."/>
            <person name="Sharma A."/>
            <person name="Barry K."/>
            <person name="Grigoriev I.V."/>
            <person name="Spatafora J.W."/>
        </authorList>
    </citation>
    <scope>NUCLEOTIDE SEQUENCE [LARGE SCALE GENOMIC DNA]</scope>
    <source>
        <strain evidence="5 6">AM-OR11-056</strain>
    </source>
</reference>
<dbReference type="GO" id="GO:0016020">
    <property type="term" value="C:membrane"/>
    <property type="evidence" value="ECO:0007669"/>
    <property type="project" value="InterPro"/>
</dbReference>
<keyword evidence="6" id="KW-1185">Reference proteome</keyword>
<dbReference type="Proteomes" id="UP000183567">
    <property type="component" value="Unassembled WGS sequence"/>
</dbReference>